<dbReference type="RefSeq" id="WP_086540974.1">
    <property type="nucleotide sequence ID" value="NZ_MSSW01000017.1"/>
</dbReference>
<feature type="transmembrane region" description="Helical" evidence="2">
    <location>
        <begin position="47"/>
        <end position="75"/>
    </location>
</feature>
<dbReference type="PANTHER" id="PTHR46401:SF2">
    <property type="entry name" value="GLYCOSYLTRANSFERASE WBBK-RELATED"/>
    <property type="match status" value="1"/>
</dbReference>
<evidence type="ECO:0000259" key="3">
    <source>
        <dbReference type="Pfam" id="PF00534"/>
    </source>
</evidence>
<proteinExistence type="predicted"/>
<keyword evidence="2" id="KW-1133">Transmembrane helix</keyword>
<dbReference type="GO" id="GO:0016757">
    <property type="term" value="F:glycosyltransferase activity"/>
    <property type="evidence" value="ECO:0007669"/>
    <property type="project" value="InterPro"/>
</dbReference>
<name>A0A3E0DFR0_9BACT</name>
<dbReference type="GO" id="GO:0009103">
    <property type="term" value="P:lipopolysaccharide biosynthetic process"/>
    <property type="evidence" value="ECO:0007669"/>
    <property type="project" value="TreeGrafter"/>
</dbReference>
<dbReference type="EMBL" id="QUNF01000026">
    <property type="protein sequence ID" value="REG81555.1"/>
    <property type="molecule type" value="Genomic_DNA"/>
</dbReference>
<protein>
    <submittedName>
        <fullName evidence="4">Glycosyltransferase involved in cell wall biosynthesis</fullName>
    </submittedName>
</protein>
<dbReference type="Pfam" id="PF00534">
    <property type="entry name" value="Glycos_transf_1"/>
    <property type="match status" value="1"/>
</dbReference>
<organism evidence="4 5">
    <name type="scientific">Algoriphagus antarcticus</name>
    <dbReference type="NCBI Taxonomy" id="238540"/>
    <lineage>
        <taxon>Bacteria</taxon>
        <taxon>Pseudomonadati</taxon>
        <taxon>Bacteroidota</taxon>
        <taxon>Cytophagia</taxon>
        <taxon>Cytophagales</taxon>
        <taxon>Cyclobacteriaceae</taxon>
        <taxon>Algoriphagus</taxon>
    </lineage>
</organism>
<dbReference type="InterPro" id="IPR001296">
    <property type="entry name" value="Glyco_trans_1"/>
</dbReference>
<dbReference type="AlphaFoldDB" id="A0A3E0DFR0"/>
<feature type="domain" description="Glycosyl transferase family 1" evidence="3">
    <location>
        <begin position="211"/>
        <end position="313"/>
    </location>
</feature>
<keyword evidence="5" id="KW-1185">Reference proteome</keyword>
<sequence>MSQNKILYITPSMQSFVKSDIRILSNYFTVRVINQPWGNKKLAPFNFIAQFLSMLFSIFGSKFILVNFGGYWAFWATIFGKLFGKKVFIITHGTDCASIPELNYGSLRISLLKRICEFSYTRAEAIFPVSESLIGTELHFDPAITSRKQGLLFHFPDLNVPIKTIYNGLDESQWTLPIKPNRITNSFLTVMSPSQFNLKGGDLILQISREYPRCSFYFAGVQASELELETCANVHFLGFLDPKELLEWYQKCEFYFQLSSFEGFGCALCEAMLCGAIPIGSDTNHIPKIVGEAGFIIPEKSLKSAVSVMDKAIGSINKDILSINSRLHIQANYSLALREQKLIEALEHFTGKSYTN</sequence>
<gene>
    <name evidence="4" type="ORF">C8N25_12659</name>
</gene>
<reference evidence="4 5" key="1">
    <citation type="submission" date="2018-08" db="EMBL/GenBank/DDBJ databases">
        <title>Genomic Encyclopedia of Archaeal and Bacterial Type Strains, Phase II (KMG-II): from individual species to whole genera.</title>
        <authorList>
            <person name="Goeker M."/>
        </authorList>
    </citation>
    <scope>NUCLEOTIDE SEQUENCE [LARGE SCALE GENOMIC DNA]</scope>
    <source>
        <strain evidence="4 5">DSM 15986</strain>
    </source>
</reference>
<dbReference type="Proteomes" id="UP000256405">
    <property type="component" value="Unassembled WGS sequence"/>
</dbReference>
<dbReference type="OrthoDB" id="9811239at2"/>
<dbReference type="PANTHER" id="PTHR46401">
    <property type="entry name" value="GLYCOSYLTRANSFERASE WBBK-RELATED"/>
    <property type="match status" value="1"/>
</dbReference>
<keyword evidence="2" id="KW-0812">Transmembrane</keyword>
<dbReference type="SUPFAM" id="SSF53756">
    <property type="entry name" value="UDP-Glycosyltransferase/glycogen phosphorylase"/>
    <property type="match status" value="1"/>
</dbReference>
<accession>A0A3E0DFR0</accession>
<evidence type="ECO:0000313" key="4">
    <source>
        <dbReference type="EMBL" id="REG81555.1"/>
    </source>
</evidence>
<evidence type="ECO:0000256" key="2">
    <source>
        <dbReference type="SAM" id="Phobius"/>
    </source>
</evidence>
<comment type="caution">
    <text evidence="4">The sequence shown here is derived from an EMBL/GenBank/DDBJ whole genome shotgun (WGS) entry which is preliminary data.</text>
</comment>
<dbReference type="Gene3D" id="3.40.50.2000">
    <property type="entry name" value="Glycogen Phosphorylase B"/>
    <property type="match status" value="2"/>
</dbReference>
<keyword evidence="2" id="KW-0472">Membrane</keyword>
<keyword evidence="1 4" id="KW-0808">Transferase</keyword>
<evidence type="ECO:0000256" key="1">
    <source>
        <dbReference type="ARBA" id="ARBA00022679"/>
    </source>
</evidence>
<dbReference type="CDD" id="cd03801">
    <property type="entry name" value="GT4_PimA-like"/>
    <property type="match status" value="1"/>
</dbReference>
<evidence type="ECO:0000313" key="5">
    <source>
        <dbReference type="Proteomes" id="UP000256405"/>
    </source>
</evidence>